<dbReference type="PANTHER" id="PTHR31676">
    <property type="entry name" value="T31J12.3 PROTEIN-RELATED"/>
    <property type="match status" value="1"/>
</dbReference>
<feature type="signal peptide" evidence="1">
    <location>
        <begin position="1"/>
        <end position="20"/>
    </location>
</feature>
<dbReference type="SUPFAM" id="SSF141562">
    <property type="entry name" value="At5g01610-like"/>
    <property type="match status" value="1"/>
</dbReference>
<evidence type="ECO:0000256" key="1">
    <source>
        <dbReference type="SAM" id="SignalP"/>
    </source>
</evidence>
<sequence length="187" mass="20112">MPIVLFLCLSLSSLLSSASASEPAAGGAMSAYEVLKSHGLPMGLLPKGIQDFRVDGEGRFEVRLEAACTARFESQSEVRFNSTVSGTLSYGQIAPLSGVAAQELFLWFPVRGIRVDIPSSGLIYFDVGVIYKRFSLSLFETPPDCIPLSSFSEALGEGSRIARLVSKSQLGELRYNLDQKGARGVVL</sequence>
<dbReference type="OrthoDB" id="754232at2759"/>
<dbReference type="GeneID" id="103715193"/>
<dbReference type="FunFam" id="2.30.240.10:FF:000002">
    <property type="entry name" value="Uncharacterized protein At3g07460"/>
    <property type="match status" value="1"/>
</dbReference>
<reference evidence="2" key="1">
    <citation type="journal article" date="2019" name="Nat. Commun.">
        <title>Genome-wide association mapping of date palm fruit traits.</title>
        <authorList>
            <person name="Hazzouri K.M."/>
            <person name="Gros-Balthazard M."/>
            <person name="Flowers J.M."/>
            <person name="Copetti D."/>
            <person name="Lemansour A."/>
            <person name="Lebrun M."/>
            <person name="Masmoudi K."/>
            <person name="Ferrand S."/>
            <person name="Dhar M.I."/>
            <person name="Fresquez Z.A."/>
            <person name="Rosas U."/>
            <person name="Zhang J."/>
            <person name="Talag J."/>
            <person name="Lee S."/>
            <person name="Kudrna D."/>
            <person name="Powell R.F."/>
            <person name="Leitch I.J."/>
            <person name="Krueger R.R."/>
            <person name="Wing R.A."/>
            <person name="Amiri K.M.A."/>
            <person name="Purugganan M.D."/>
        </authorList>
    </citation>
    <scope>NUCLEOTIDE SEQUENCE [LARGE SCALE GENOMIC DNA]</scope>
    <source>
        <strain evidence="2">cv. Khalas</strain>
    </source>
</reference>
<keyword evidence="1" id="KW-0732">Signal</keyword>
<dbReference type="InterPro" id="IPR036758">
    <property type="entry name" value="At5g01610-like"/>
</dbReference>
<dbReference type="Pfam" id="PF04398">
    <property type="entry name" value="DUF538"/>
    <property type="match status" value="1"/>
</dbReference>
<dbReference type="Gene3D" id="2.30.240.10">
    <property type="entry name" value="At5g01610-like"/>
    <property type="match status" value="1"/>
</dbReference>
<reference evidence="3" key="2">
    <citation type="submission" date="2025-08" db="UniProtKB">
        <authorList>
            <consortium name="RefSeq"/>
        </authorList>
    </citation>
    <scope>IDENTIFICATION</scope>
    <source>
        <tissue evidence="3">Young leaves</tissue>
    </source>
</reference>
<name>A0A8B7CKB4_PHODC</name>
<dbReference type="KEGG" id="pda:103715193"/>
<evidence type="ECO:0000313" key="3">
    <source>
        <dbReference type="RefSeq" id="XP_008800965.1"/>
    </source>
</evidence>
<organism evidence="2 3">
    <name type="scientific">Phoenix dactylifera</name>
    <name type="common">Date palm</name>
    <dbReference type="NCBI Taxonomy" id="42345"/>
    <lineage>
        <taxon>Eukaryota</taxon>
        <taxon>Viridiplantae</taxon>
        <taxon>Streptophyta</taxon>
        <taxon>Embryophyta</taxon>
        <taxon>Tracheophyta</taxon>
        <taxon>Spermatophyta</taxon>
        <taxon>Magnoliopsida</taxon>
        <taxon>Liliopsida</taxon>
        <taxon>Arecaceae</taxon>
        <taxon>Coryphoideae</taxon>
        <taxon>Phoeniceae</taxon>
        <taxon>Phoenix</taxon>
    </lineage>
</organism>
<dbReference type="InterPro" id="IPR007493">
    <property type="entry name" value="DUF538"/>
</dbReference>
<proteinExistence type="predicted"/>
<keyword evidence="2" id="KW-1185">Reference proteome</keyword>
<protein>
    <submittedName>
        <fullName evidence="3">Uncharacterized protein LOC103715193</fullName>
    </submittedName>
</protein>
<gene>
    <name evidence="3" type="primary">LOC103715193</name>
</gene>
<dbReference type="RefSeq" id="XP_008800965.1">
    <property type="nucleotide sequence ID" value="XM_008802743.4"/>
</dbReference>
<feature type="chain" id="PRO_5034860815" evidence="1">
    <location>
        <begin position="21"/>
        <end position="187"/>
    </location>
</feature>
<evidence type="ECO:0000313" key="2">
    <source>
        <dbReference type="Proteomes" id="UP000228380"/>
    </source>
</evidence>
<dbReference type="Proteomes" id="UP000228380">
    <property type="component" value="Chromosome 7"/>
</dbReference>
<dbReference type="AlphaFoldDB" id="A0A8B7CKB4"/>
<accession>A0A8B7CKB4</accession>
<dbReference type="PANTHER" id="PTHR31676:SF110">
    <property type="entry name" value="TRANSMEMBRANE PROTEIN"/>
    <property type="match status" value="1"/>
</dbReference>